<dbReference type="Proteomes" id="UP000663856">
    <property type="component" value="Unassembled WGS sequence"/>
</dbReference>
<gene>
    <name evidence="1" type="ORF">WKI299_LOCUS32656</name>
</gene>
<feature type="non-terminal residue" evidence="1">
    <location>
        <position position="1"/>
    </location>
</feature>
<organism evidence="1 2">
    <name type="scientific">Rotaria magnacalcarata</name>
    <dbReference type="NCBI Taxonomy" id="392030"/>
    <lineage>
        <taxon>Eukaryota</taxon>
        <taxon>Metazoa</taxon>
        <taxon>Spiralia</taxon>
        <taxon>Gnathifera</taxon>
        <taxon>Rotifera</taxon>
        <taxon>Eurotatoria</taxon>
        <taxon>Bdelloidea</taxon>
        <taxon>Philodinida</taxon>
        <taxon>Philodinidae</taxon>
        <taxon>Rotaria</taxon>
    </lineage>
</organism>
<proteinExistence type="predicted"/>
<accession>A0A816YVV2</accession>
<comment type="caution">
    <text evidence="1">The sequence shown here is derived from an EMBL/GenBank/DDBJ whole genome shotgun (WGS) entry which is preliminary data.</text>
</comment>
<evidence type="ECO:0000313" key="2">
    <source>
        <dbReference type="Proteomes" id="UP000663856"/>
    </source>
</evidence>
<name>A0A816YVV2_9BILA</name>
<protein>
    <submittedName>
        <fullName evidence="1">Uncharacterized protein</fullName>
    </submittedName>
</protein>
<sequence length="1844" mass="200925">CRCNETLNLLSRSEYFQLETNIDNDQLVLTNLFTHPYTLTLIRSKSTIPTLTLSLVKGSVDLTSIGVGIQSGEFNAYVTLNNSYGASGGSGSGGGSGGGGGGSSMITIGPIQSSQGVINQCFPRVNIIKLEFFGLSISTSKQDVSINLSTCENTLPCNCTPLYDIMQDSSYLERIDVSETTEQLNTLHDMIIRNNKTGFQFNPSTRSQYFRVYFKKQIHIGLVQVLTPRSNVQQIRLSYFDEYNQTIHSSELQGWQINYISQFARENNALDKICPNFMFYGIQVDLLQTDPSNSPAHNATLRIHVRNCDGVGGRIPPCAETNIMYPQNLETYEFLSPECLSDMTQAYENLRGENCQEKNPEILIKFQQPNLAYISTIEIQRKYGQYPGNVRQIEAIFFDANNSIILDEITGEPIRWTSSENEPIISGDFEDVRGLILKVLKTDNDTNVQRIRVIMNGCYSAAKLATYIIPVPTTTRADVTIVSSCPNPIDLMANPSSKIISMTLNGEVISDFNSISSASSGLTAKTGDKLQTWTIVTNLIDTVTSIGLVNSPNVIGPIRYQLYDNFDAVTEVSGDYAGQIIPIYAENIEQIVITTNVPTTDNQPPKNLKLSLNGCFKEEQLRTKAQVEERISTSKSVDWCPITNILQPENMAEYYSPDALSDLSDAYENRNGVSFPLSQTPTIIAYFNAPVSITTVTLQPTYKNRTSNIIKYGLYYITWDDKPYIDPTTGKILTLTTSDGDKPLTIQHNLISNLKGLNLTILQTNGGTPTWFRLEVLGCYKPSVTYIVPIPTISPQIETTSARKICLNVTELTKFSNILFSSVAIQNQVQTLLNIPSPLIVNKLPFQIDIKFANPVNIETLGFYNGDQSKIAQIGVIADVMNDYVYSENPTFNEVSFTSTLEYVSTITVKLINTTDNSLPKNLNFEILGCFSTHLQVLTKAQVESVATTIKANIISSTIVQSAWCPETNILTRANMQEFSSPAAPFSDFSRAYENMRGENLTEKPYIINMFFNNAICVSDVLVQRTAPGQKTSNVAQIEVSYKTPENTDLTTTDGNLIVLQSPANNPTVTESQLRCNIQGIEVTILATTDQNPPSFVRLIVDGCYGPLITMLPPNNILTSTPTSSIIGKVVLVRIKLECNMSVLATERSTKTSTTGSISGAPPCTTPIEMSRSHDSYFSSIIVDGVSYIKSPYPSSFVMTKPTMQIEFDTYEPATITSVSVLNPSESQITDMTVETDYDVYSSTNRSALQVNFQPNVEFNRGLAFTLTTTMANAIFPKTIQLAIYGCGQPVSIVTKAQIESVGTTIKVNITSSTIVQSVWCPETNILTRVNMQEFSSPAAPFSDFSRAYENMRGENLTEKPYIINMFFNNAICVSDVLVQRTAPGQKTSNVAQIEVSYKTPENTDLTTADGNLIVLQSPANNPTVTESQLRCNIQGIEVTILATTDQNPPSFVRLIVDGCYGPLVTMLPPNNILTSTPTSSIIGKVVLVRIKLECNMSVLATERSTKTSTTGSISGAPPCTTPIEMSRSNESYFSSIIVDGVSHKKPPYPSSFVMTKPTMQIEFHTIEPATITSVSVVNPSESQITDMTVETDYDVYSSTNRSELQVNFQPNVEFNRGLVFTLTTTMPNAIFPKTIQLAIYGCGQPGSLVTKAQIESVATTTTNVPITTAGVVSTAITTANAPATTPEVVHTPITTTNAAGTTPAIISVAATTTNIPVTTAGIVSTPITTANAPATTPEVVNTPITTSNAAVTTPAIVSGAVTTTNVPITTAGIVSTPITTANASGTTPEIVNTVMTTKNVTPRTTESIRTITTATNVPQATSEIPNMVTTTTSVISSSMCDSE</sequence>
<reference evidence="1" key="1">
    <citation type="submission" date="2021-02" db="EMBL/GenBank/DDBJ databases">
        <authorList>
            <person name="Nowell W R."/>
        </authorList>
    </citation>
    <scope>NUCLEOTIDE SEQUENCE</scope>
</reference>
<dbReference type="EMBL" id="CAJNRF010015104">
    <property type="protein sequence ID" value="CAF2165775.1"/>
    <property type="molecule type" value="Genomic_DNA"/>
</dbReference>
<evidence type="ECO:0000313" key="1">
    <source>
        <dbReference type="EMBL" id="CAF2165775.1"/>
    </source>
</evidence>